<evidence type="ECO:0000256" key="2">
    <source>
        <dbReference type="ARBA" id="ARBA00022741"/>
    </source>
</evidence>
<evidence type="ECO:0000256" key="5">
    <source>
        <dbReference type="SAM" id="MobiDB-lite"/>
    </source>
</evidence>
<evidence type="ECO:0000256" key="3">
    <source>
        <dbReference type="ARBA" id="ARBA00022840"/>
    </source>
</evidence>
<keyword evidence="3 7" id="KW-0067">ATP-binding</keyword>
<dbReference type="Gene3D" id="3.40.50.300">
    <property type="entry name" value="P-loop containing nucleotide triphosphate hydrolases"/>
    <property type="match status" value="1"/>
</dbReference>
<feature type="region of interest" description="Disordered" evidence="5">
    <location>
        <begin position="251"/>
        <end position="274"/>
    </location>
</feature>
<evidence type="ECO:0000256" key="4">
    <source>
        <dbReference type="ARBA" id="ARBA00022967"/>
    </source>
</evidence>
<dbReference type="Proteomes" id="UP000293852">
    <property type="component" value="Unassembled WGS sequence"/>
</dbReference>
<sequence>MTAALLRARGATVRAGDATLLDGVDLDVDAGEVLAVVGPNGAGKSTLLAVVAGDRVPDAGTVTWTGTPLAAVRPAELARLRGVLLQENHLSFPFRVVDVVRMGRAPWRGDPAQDDDERVVAAALEAADVAHLAARTYPTLSGGERARASLARVLAQEPALLLLDEPTAALDVRHQERVLAQARARARAGDAVVAVLHDLALAAAWADRVLVLDRGRVAGLGAPDQVLTSELLTRVYAHPIDVVAHPRTGGPLVLPRRGGEPAPATPLTEMEVRA</sequence>
<keyword evidence="2" id="KW-0547">Nucleotide-binding</keyword>
<dbReference type="AlphaFoldDB" id="A0A4Q7M0X6"/>
<dbReference type="EMBL" id="SGWX01000001">
    <property type="protein sequence ID" value="RZS61034.1"/>
    <property type="molecule type" value="Genomic_DNA"/>
</dbReference>
<gene>
    <name evidence="7" type="ORF">EV386_1315</name>
</gene>
<dbReference type="PANTHER" id="PTHR42794:SF1">
    <property type="entry name" value="HEMIN IMPORT ATP-BINDING PROTEIN HMUV"/>
    <property type="match status" value="1"/>
</dbReference>
<keyword evidence="8" id="KW-1185">Reference proteome</keyword>
<protein>
    <submittedName>
        <fullName evidence="7">Iron complex transport system ATP-binding protein</fullName>
    </submittedName>
</protein>
<dbReference type="NCBIfam" id="NF010068">
    <property type="entry name" value="PRK13548.1"/>
    <property type="match status" value="1"/>
</dbReference>
<keyword evidence="1" id="KW-0813">Transport</keyword>
<name>A0A4Q7M0X6_9MICO</name>
<keyword evidence="4" id="KW-1278">Translocase</keyword>
<proteinExistence type="predicted"/>
<evidence type="ECO:0000259" key="6">
    <source>
        <dbReference type="PROSITE" id="PS50893"/>
    </source>
</evidence>
<evidence type="ECO:0000313" key="7">
    <source>
        <dbReference type="EMBL" id="RZS61034.1"/>
    </source>
</evidence>
<dbReference type="SUPFAM" id="SSF52540">
    <property type="entry name" value="P-loop containing nucleoside triphosphate hydrolases"/>
    <property type="match status" value="1"/>
</dbReference>
<accession>A0A4Q7M0X6</accession>
<dbReference type="PANTHER" id="PTHR42794">
    <property type="entry name" value="HEMIN IMPORT ATP-BINDING PROTEIN HMUV"/>
    <property type="match status" value="1"/>
</dbReference>
<dbReference type="InterPro" id="IPR003439">
    <property type="entry name" value="ABC_transporter-like_ATP-bd"/>
</dbReference>
<dbReference type="InterPro" id="IPR027417">
    <property type="entry name" value="P-loop_NTPase"/>
</dbReference>
<dbReference type="Pfam" id="PF00005">
    <property type="entry name" value="ABC_tran"/>
    <property type="match status" value="1"/>
</dbReference>
<evidence type="ECO:0000313" key="8">
    <source>
        <dbReference type="Proteomes" id="UP000293852"/>
    </source>
</evidence>
<dbReference type="InterPro" id="IPR003593">
    <property type="entry name" value="AAA+_ATPase"/>
</dbReference>
<dbReference type="GO" id="GO:0016887">
    <property type="term" value="F:ATP hydrolysis activity"/>
    <property type="evidence" value="ECO:0007669"/>
    <property type="project" value="InterPro"/>
</dbReference>
<comment type="caution">
    <text evidence="7">The sequence shown here is derived from an EMBL/GenBank/DDBJ whole genome shotgun (WGS) entry which is preliminary data.</text>
</comment>
<dbReference type="RefSeq" id="WP_130413418.1">
    <property type="nucleotide sequence ID" value="NZ_SGWX01000001.1"/>
</dbReference>
<dbReference type="PROSITE" id="PS00211">
    <property type="entry name" value="ABC_TRANSPORTER_1"/>
    <property type="match status" value="1"/>
</dbReference>
<feature type="domain" description="ABC transporter" evidence="6">
    <location>
        <begin position="6"/>
        <end position="239"/>
    </location>
</feature>
<evidence type="ECO:0000256" key="1">
    <source>
        <dbReference type="ARBA" id="ARBA00022448"/>
    </source>
</evidence>
<reference evidence="7 8" key="1">
    <citation type="submission" date="2019-02" db="EMBL/GenBank/DDBJ databases">
        <title>Sequencing the genomes of 1000 actinobacteria strains.</title>
        <authorList>
            <person name="Klenk H.-P."/>
        </authorList>
    </citation>
    <scope>NUCLEOTIDE SEQUENCE [LARGE SCALE GENOMIC DNA]</scope>
    <source>
        <strain evidence="7 8">DSM 16932</strain>
    </source>
</reference>
<dbReference type="InterPro" id="IPR017871">
    <property type="entry name" value="ABC_transporter-like_CS"/>
</dbReference>
<dbReference type="SMART" id="SM00382">
    <property type="entry name" value="AAA"/>
    <property type="match status" value="1"/>
</dbReference>
<organism evidence="7 8">
    <name type="scientific">Xylanimonas ulmi</name>
    <dbReference type="NCBI Taxonomy" id="228973"/>
    <lineage>
        <taxon>Bacteria</taxon>
        <taxon>Bacillati</taxon>
        <taxon>Actinomycetota</taxon>
        <taxon>Actinomycetes</taxon>
        <taxon>Micrococcales</taxon>
        <taxon>Promicromonosporaceae</taxon>
        <taxon>Xylanimonas</taxon>
    </lineage>
</organism>
<dbReference type="OrthoDB" id="5296765at2"/>
<dbReference type="PROSITE" id="PS50893">
    <property type="entry name" value="ABC_TRANSPORTER_2"/>
    <property type="match status" value="1"/>
</dbReference>
<dbReference type="GO" id="GO:0005524">
    <property type="term" value="F:ATP binding"/>
    <property type="evidence" value="ECO:0007669"/>
    <property type="project" value="UniProtKB-KW"/>
</dbReference>